<dbReference type="InterPro" id="IPR027417">
    <property type="entry name" value="P-loop_NTPase"/>
</dbReference>
<dbReference type="InterPro" id="IPR006703">
    <property type="entry name" value="G_AIG1"/>
</dbReference>
<dbReference type="SMART" id="SM01289">
    <property type="entry name" value="PYRIN"/>
    <property type="match status" value="1"/>
</dbReference>
<dbReference type="SUPFAM" id="SSF47986">
    <property type="entry name" value="DEATH domain"/>
    <property type="match status" value="1"/>
</dbReference>
<name>A0A9Q1IJJ4_SYNKA</name>
<dbReference type="GO" id="GO:0042981">
    <property type="term" value="P:regulation of apoptotic process"/>
    <property type="evidence" value="ECO:0007669"/>
    <property type="project" value="InterPro"/>
</dbReference>
<keyword evidence="9" id="KW-1185">Reference proteome</keyword>
<dbReference type="OrthoDB" id="8954335at2759"/>
<evidence type="ECO:0000256" key="1">
    <source>
        <dbReference type="ARBA" id="ARBA00008535"/>
    </source>
</evidence>
<keyword evidence="2" id="KW-0547">Nucleotide-binding</keyword>
<keyword evidence="3" id="KW-0342">GTP-binding</keyword>
<organism evidence="8 9">
    <name type="scientific">Synaphobranchus kaupii</name>
    <name type="common">Kaup's arrowtooth eel</name>
    <dbReference type="NCBI Taxonomy" id="118154"/>
    <lineage>
        <taxon>Eukaryota</taxon>
        <taxon>Metazoa</taxon>
        <taxon>Chordata</taxon>
        <taxon>Craniata</taxon>
        <taxon>Vertebrata</taxon>
        <taxon>Euteleostomi</taxon>
        <taxon>Actinopterygii</taxon>
        <taxon>Neopterygii</taxon>
        <taxon>Teleostei</taxon>
        <taxon>Anguilliformes</taxon>
        <taxon>Synaphobranchidae</taxon>
        <taxon>Synaphobranchus</taxon>
    </lineage>
</organism>
<dbReference type="PROSITE" id="PS51720">
    <property type="entry name" value="G_AIG1"/>
    <property type="match status" value="1"/>
</dbReference>
<comment type="caution">
    <text evidence="8">The sequence shown here is derived from an EMBL/GenBank/DDBJ whole genome shotgun (WGS) entry which is preliminary data.</text>
</comment>
<evidence type="ECO:0000259" key="7">
    <source>
        <dbReference type="PROSITE" id="PS51720"/>
    </source>
</evidence>
<dbReference type="FunFam" id="3.40.50.300:FF:000366">
    <property type="entry name" value="GTPase, IMAP family member 2"/>
    <property type="match status" value="1"/>
</dbReference>
<feature type="compositionally biased region" description="Basic and acidic residues" evidence="4">
    <location>
        <begin position="421"/>
        <end position="437"/>
    </location>
</feature>
<dbReference type="AlphaFoldDB" id="A0A9Q1IJJ4"/>
<evidence type="ECO:0000313" key="9">
    <source>
        <dbReference type="Proteomes" id="UP001152622"/>
    </source>
</evidence>
<dbReference type="GO" id="GO:0005525">
    <property type="term" value="F:GTP binding"/>
    <property type="evidence" value="ECO:0007669"/>
    <property type="project" value="UniProtKB-KW"/>
</dbReference>
<proteinExistence type="inferred from homology"/>
<dbReference type="PANTHER" id="PTHR10903:SF186">
    <property type="entry name" value="GTPASE IMAP FAMILY MEMBER 4-LIKE-RELATED"/>
    <property type="match status" value="1"/>
</dbReference>
<dbReference type="SUPFAM" id="SSF52540">
    <property type="entry name" value="P-loop containing nucleoside triphosphate hydrolases"/>
    <property type="match status" value="1"/>
</dbReference>
<evidence type="ECO:0008006" key="10">
    <source>
        <dbReference type="Google" id="ProtNLM"/>
    </source>
</evidence>
<evidence type="ECO:0000259" key="6">
    <source>
        <dbReference type="PROSITE" id="PS50824"/>
    </source>
</evidence>
<feature type="domain" description="DED" evidence="5">
    <location>
        <begin position="1"/>
        <end position="82"/>
    </location>
</feature>
<evidence type="ECO:0000256" key="4">
    <source>
        <dbReference type="SAM" id="MobiDB-lite"/>
    </source>
</evidence>
<dbReference type="InterPro" id="IPR045058">
    <property type="entry name" value="GIMA/IAN/Toc"/>
</dbReference>
<evidence type="ECO:0000256" key="2">
    <source>
        <dbReference type="ARBA" id="ARBA00022741"/>
    </source>
</evidence>
<dbReference type="Pfam" id="PF02758">
    <property type="entry name" value="PYRIN"/>
    <property type="match status" value="1"/>
</dbReference>
<feature type="domain" description="AIG1-type G" evidence="7">
    <location>
        <begin position="182"/>
        <end position="380"/>
    </location>
</feature>
<dbReference type="PANTHER" id="PTHR10903">
    <property type="entry name" value="GTPASE, IMAP FAMILY MEMBER-RELATED"/>
    <property type="match status" value="1"/>
</dbReference>
<evidence type="ECO:0000256" key="3">
    <source>
        <dbReference type="ARBA" id="ARBA00023134"/>
    </source>
</evidence>
<gene>
    <name evidence="8" type="ORF">SKAU_G00320950</name>
</gene>
<dbReference type="Proteomes" id="UP001152622">
    <property type="component" value="Chromosome 14"/>
</dbReference>
<dbReference type="CDD" id="cd01852">
    <property type="entry name" value="AIG1"/>
    <property type="match status" value="1"/>
</dbReference>
<evidence type="ECO:0000259" key="5">
    <source>
        <dbReference type="PROSITE" id="PS50168"/>
    </source>
</evidence>
<dbReference type="Gene3D" id="1.10.533.10">
    <property type="entry name" value="Death Domain, Fas"/>
    <property type="match status" value="1"/>
</dbReference>
<reference evidence="8" key="1">
    <citation type="journal article" date="2023" name="Science">
        <title>Genome structures resolve the early diversification of teleost fishes.</title>
        <authorList>
            <person name="Parey E."/>
            <person name="Louis A."/>
            <person name="Montfort J."/>
            <person name="Bouchez O."/>
            <person name="Roques C."/>
            <person name="Iampietro C."/>
            <person name="Lluch J."/>
            <person name="Castinel A."/>
            <person name="Donnadieu C."/>
            <person name="Desvignes T."/>
            <person name="Floi Bucao C."/>
            <person name="Jouanno E."/>
            <person name="Wen M."/>
            <person name="Mejri S."/>
            <person name="Dirks R."/>
            <person name="Jansen H."/>
            <person name="Henkel C."/>
            <person name="Chen W.J."/>
            <person name="Zahm M."/>
            <person name="Cabau C."/>
            <person name="Klopp C."/>
            <person name="Thompson A.W."/>
            <person name="Robinson-Rechavi M."/>
            <person name="Braasch I."/>
            <person name="Lecointre G."/>
            <person name="Bobe J."/>
            <person name="Postlethwait J.H."/>
            <person name="Berthelot C."/>
            <person name="Roest Crollius H."/>
            <person name="Guiguen Y."/>
        </authorList>
    </citation>
    <scope>NUCLEOTIDE SEQUENCE</scope>
    <source>
        <strain evidence="8">WJC10195</strain>
    </source>
</reference>
<dbReference type="InterPro" id="IPR011029">
    <property type="entry name" value="DEATH-like_dom_sf"/>
</dbReference>
<accession>A0A9Q1IJJ4</accession>
<dbReference type="EMBL" id="JAINUF010000014">
    <property type="protein sequence ID" value="KAJ8342167.1"/>
    <property type="molecule type" value="Genomic_DNA"/>
</dbReference>
<evidence type="ECO:0000313" key="8">
    <source>
        <dbReference type="EMBL" id="KAJ8342167.1"/>
    </source>
</evidence>
<dbReference type="Pfam" id="PF04548">
    <property type="entry name" value="AIG1"/>
    <property type="match status" value="1"/>
</dbReference>
<dbReference type="InterPro" id="IPR004020">
    <property type="entry name" value="DAPIN"/>
</dbReference>
<sequence>MAGQILEILDELNKEDFERFTLFLNDNVLEECKPIPLGQLEDKSVAGLVKLMRRYYGDKMVKLILEILKKIGRNDLVERWESNPKNREQASTDLGSASLHSSITAWTGASCMDHRVQPPTDLGSASLHSSVTAQTGGSAVVPQLHGCNVGGNVIVIVNKRPDYKGEDHREPAPIDNKGQEKLKDLRIVLLGKTGVGKSAAGNTILGREEFESELSPGPVTSQCEKARGEVDGREVAVIDTPGLVDTIFSISYKLKFHKCIPLSSPGPHVCLLVIQLGRFTKEDQHTVRDILDTFGADVDKYTMVLFTHGDRLRRKTIEEFLSSYKELAEFTNQWRGGYHVFNNEDKQNRSQVSELLKKIDKMVAINGGGFCTNAMYEVVEKAIEEEKRRILKENEKARRKEEEELKKSLKGEALKKALEELHKEAERKAREKAERDNGTATRICPIL</sequence>
<dbReference type="PROSITE" id="PS50168">
    <property type="entry name" value="DED"/>
    <property type="match status" value="1"/>
</dbReference>
<feature type="region of interest" description="Disordered" evidence="4">
    <location>
        <begin position="421"/>
        <end position="447"/>
    </location>
</feature>
<dbReference type="InterPro" id="IPR001875">
    <property type="entry name" value="DED_dom"/>
</dbReference>
<comment type="similarity">
    <text evidence="1">Belongs to the TRAFAC class TrmE-Era-EngA-EngB-Septin-like GTPase superfamily. AIG1/Toc34/Toc159-like paraseptin GTPase family. IAN subfamily.</text>
</comment>
<protein>
    <recommendedName>
        <fullName evidence="10">AIG1-type G domain-containing protein</fullName>
    </recommendedName>
</protein>
<dbReference type="PROSITE" id="PS50824">
    <property type="entry name" value="DAPIN"/>
    <property type="match status" value="1"/>
</dbReference>
<dbReference type="Gene3D" id="3.40.50.300">
    <property type="entry name" value="P-loop containing nucleotide triphosphate hydrolases"/>
    <property type="match status" value="1"/>
</dbReference>
<feature type="domain" description="Pyrin" evidence="6">
    <location>
        <begin position="1"/>
        <end position="86"/>
    </location>
</feature>